<dbReference type="PANTHER" id="PTHR33992:SF1">
    <property type="entry name" value="RIBONUCLEASE P PROTEIN COMPONENT"/>
    <property type="match status" value="1"/>
</dbReference>
<dbReference type="InterPro" id="IPR020568">
    <property type="entry name" value="Ribosomal_Su5_D2-typ_SF"/>
</dbReference>
<keyword evidence="2 7" id="KW-0819">tRNA processing</keyword>
<dbReference type="RefSeq" id="WP_094798094.1">
    <property type="nucleotide sequence ID" value="NZ_NEVP01000001.1"/>
</dbReference>
<dbReference type="AlphaFoldDB" id="A0A261U1E9"/>
<comment type="function">
    <text evidence="1 7">RNaseP catalyzes the removal of the 5'-leader sequence from pre-tRNA to produce the mature 5'-terminus. It can also cleave other RNA substrates such as 4.5S RNA. The protein component plays an auxiliary but essential role in vivo by binding to the 5'-leader sequence and broadening the substrate specificity of the ribozyme.</text>
</comment>
<dbReference type="NCBIfam" id="NF000707">
    <property type="entry name" value="PRK00038.1"/>
    <property type="match status" value="1"/>
</dbReference>
<evidence type="ECO:0000256" key="4">
    <source>
        <dbReference type="ARBA" id="ARBA00022759"/>
    </source>
</evidence>
<reference evidence="8 9" key="1">
    <citation type="submission" date="2017-05" db="EMBL/GenBank/DDBJ databases">
        <title>Complete and WGS of Bordetella genogroups.</title>
        <authorList>
            <person name="Spilker T."/>
            <person name="LiPuma J."/>
        </authorList>
    </citation>
    <scope>NUCLEOTIDE SEQUENCE [LARGE SCALE GENOMIC DNA]</scope>
    <source>
        <strain evidence="8 9">AU10456</strain>
    </source>
</reference>
<keyword evidence="5 7" id="KW-0378">Hydrolase</keyword>
<comment type="similarity">
    <text evidence="7">Belongs to the RnpA family.</text>
</comment>
<dbReference type="InterPro" id="IPR014721">
    <property type="entry name" value="Ribsml_uS5_D2-typ_fold_subgr"/>
</dbReference>
<dbReference type="Pfam" id="PF00825">
    <property type="entry name" value="Ribonuclease_P"/>
    <property type="match status" value="1"/>
</dbReference>
<dbReference type="Gene3D" id="3.30.230.10">
    <property type="match status" value="1"/>
</dbReference>
<evidence type="ECO:0000313" key="9">
    <source>
        <dbReference type="Proteomes" id="UP000216913"/>
    </source>
</evidence>
<accession>A0A261U1E9</accession>
<dbReference type="GO" id="GO:0001682">
    <property type="term" value="P:tRNA 5'-leader removal"/>
    <property type="evidence" value="ECO:0007669"/>
    <property type="project" value="UniProtKB-UniRule"/>
</dbReference>
<dbReference type="EC" id="3.1.26.5" evidence="7"/>
<dbReference type="InterPro" id="IPR000100">
    <property type="entry name" value="RNase_P"/>
</dbReference>
<comment type="catalytic activity">
    <reaction evidence="7">
        <text>Endonucleolytic cleavage of RNA, removing 5'-extranucleotides from tRNA precursor.</text>
        <dbReference type="EC" id="3.1.26.5"/>
    </reaction>
</comment>
<dbReference type="PROSITE" id="PS00648">
    <property type="entry name" value="RIBONUCLEASE_P"/>
    <property type="match status" value="1"/>
</dbReference>
<name>A0A261U1E9_9BORD</name>
<dbReference type="SUPFAM" id="SSF54211">
    <property type="entry name" value="Ribosomal protein S5 domain 2-like"/>
    <property type="match status" value="1"/>
</dbReference>
<dbReference type="HAMAP" id="MF_00227">
    <property type="entry name" value="RNase_P"/>
    <property type="match status" value="1"/>
</dbReference>
<dbReference type="GO" id="GO:0004526">
    <property type="term" value="F:ribonuclease P activity"/>
    <property type="evidence" value="ECO:0007669"/>
    <property type="project" value="UniProtKB-UniRule"/>
</dbReference>
<dbReference type="EMBL" id="NEVP01000001">
    <property type="protein sequence ID" value="OZI55040.1"/>
    <property type="molecule type" value="Genomic_DNA"/>
</dbReference>
<evidence type="ECO:0000256" key="7">
    <source>
        <dbReference type="HAMAP-Rule" id="MF_00227"/>
    </source>
</evidence>
<evidence type="ECO:0000256" key="5">
    <source>
        <dbReference type="ARBA" id="ARBA00022801"/>
    </source>
</evidence>
<sequence>MSRATLPAEARLHRPSEFAAALKGRRLARGAMFIVSAAPAGQASAPQDGAPVSCARLGLVIAKRFAALAVTRNALKRVIRESFRHQRLALPPQDYVVRLHSKVSPTTLTQLKLAARAEVDAHFGRIRR</sequence>
<comment type="caution">
    <text evidence="8">The sequence shown here is derived from an EMBL/GenBank/DDBJ whole genome shotgun (WGS) entry which is preliminary data.</text>
</comment>
<dbReference type="InterPro" id="IPR020539">
    <property type="entry name" value="RNase_P_CS"/>
</dbReference>
<evidence type="ECO:0000256" key="6">
    <source>
        <dbReference type="ARBA" id="ARBA00022884"/>
    </source>
</evidence>
<dbReference type="Proteomes" id="UP000216913">
    <property type="component" value="Unassembled WGS sequence"/>
</dbReference>
<dbReference type="GO" id="GO:0000049">
    <property type="term" value="F:tRNA binding"/>
    <property type="evidence" value="ECO:0007669"/>
    <property type="project" value="UniProtKB-UniRule"/>
</dbReference>
<evidence type="ECO:0000313" key="8">
    <source>
        <dbReference type="EMBL" id="OZI55040.1"/>
    </source>
</evidence>
<dbReference type="GO" id="GO:0042781">
    <property type="term" value="F:3'-tRNA processing endoribonuclease activity"/>
    <property type="evidence" value="ECO:0007669"/>
    <property type="project" value="TreeGrafter"/>
</dbReference>
<organism evidence="8 9">
    <name type="scientific">Bordetella genomosp. 5</name>
    <dbReference type="NCBI Taxonomy" id="1395608"/>
    <lineage>
        <taxon>Bacteria</taxon>
        <taxon>Pseudomonadati</taxon>
        <taxon>Pseudomonadota</taxon>
        <taxon>Betaproteobacteria</taxon>
        <taxon>Burkholderiales</taxon>
        <taxon>Alcaligenaceae</taxon>
        <taxon>Bordetella</taxon>
    </lineage>
</organism>
<proteinExistence type="inferred from homology"/>
<keyword evidence="3 7" id="KW-0540">Nuclease</keyword>
<evidence type="ECO:0000256" key="2">
    <source>
        <dbReference type="ARBA" id="ARBA00022694"/>
    </source>
</evidence>
<dbReference type="PANTHER" id="PTHR33992">
    <property type="entry name" value="RIBONUCLEASE P PROTEIN COMPONENT"/>
    <property type="match status" value="1"/>
</dbReference>
<evidence type="ECO:0000256" key="1">
    <source>
        <dbReference type="ARBA" id="ARBA00002663"/>
    </source>
</evidence>
<dbReference type="OrthoDB" id="398329at2"/>
<comment type="subunit">
    <text evidence="7">Consists of a catalytic RNA component (M1 or rnpB) and a protein subunit.</text>
</comment>
<protein>
    <recommendedName>
        <fullName evidence="7">Ribonuclease P protein component</fullName>
        <shortName evidence="7">RNase P protein</shortName>
        <shortName evidence="7">RNaseP protein</shortName>
        <ecNumber evidence="7">3.1.26.5</ecNumber>
    </recommendedName>
    <alternativeName>
        <fullName evidence="7">Protein C5</fullName>
    </alternativeName>
</protein>
<gene>
    <name evidence="7" type="primary">rnpA</name>
    <name evidence="8" type="ORF">CAL25_01060</name>
</gene>
<dbReference type="GO" id="GO:0030677">
    <property type="term" value="C:ribonuclease P complex"/>
    <property type="evidence" value="ECO:0007669"/>
    <property type="project" value="TreeGrafter"/>
</dbReference>
<keyword evidence="9" id="KW-1185">Reference proteome</keyword>
<evidence type="ECO:0000256" key="3">
    <source>
        <dbReference type="ARBA" id="ARBA00022722"/>
    </source>
</evidence>
<keyword evidence="6 7" id="KW-0694">RNA-binding</keyword>
<keyword evidence="4 7" id="KW-0255">Endonuclease</keyword>